<keyword evidence="1" id="KW-0812">Transmembrane</keyword>
<feature type="transmembrane region" description="Helical" evidence="1">
    <location>
        <begin position="61"/>
        <end position="84"/>
    </location>
</feature>
<gene>
    <name evidence="2" type="ORF">ACFO9K_04595</name>
</gene>
<protein>
    <recommendedName>
        <fullName evidence="4">Flagellin N-terminal-like domain-containing protein</fullName>
    </recommendedName>
</protein>
<feature type="transmembrane region" description="Helical" evidence="1">
    <location>
        <begin position="29"/>
        <end position="49"/>
    </location>
</feature>
<dbReference type="EMBL" id="JBHSHT010000001">
    <property type="protein sequence ID" value="MFC4823533.1"/>
    <property type="molecule type" value="Genomic_DNA"/>
</dbReference>
<accession>A0ABD5PYR3</accession>
<evidence type="ECO:0000313" key="2">
    <source>
        <dbReference type="EMBL" id="MFC4823533.1"/>
    </source>
</evidence>
<dbReference type="AlphaFoldDB" id="A0ABD5PYR3"/>
<evidence type="ECO:0008006" key="4">
    <source>
        <dbReference type="Google" id="ProtNLM"/>
    </source>
</evidence>
<dbReference type="RefSeq" id="WP_254267000.1">
    <property type="nucleotide sequence ID" value="NZ_CP100400.1"/>
</dbReference>
<keyword evidence="3" id="KW-1185">Reference proteome</keyword>
<evidence type="ECO:0000256" key="1">
    <source>
        <dbReference type="SAM" id="Phobius"/>
    </source>
</evidence>
<keyword evidence="1" id="KW-1133">Transmembrane helix</keyword>
<keyword evidence="1" id="KW-0472">Membrane</keyword>
<sequence>MDSTSDDGTPAEFDEAALYGVVREAVEDAILGVIGTLLLVGVALVIVLAGVGTMTRTGGPAVTVFGGLVTALVLYLGAVTLGVIPPVSERF</sequence>
<name>A0ABD5PYR3_9EURY</name>
<proteinExistence type="predicted"/>
<reference evidence="2 3" key="1">
    <citation type="journal article" date="2019" name="Int. J. Syst. Evol. Microbiol.">
        <title>The Global Catalogue of Microorganisms (GCM) 10K type strain sequencing project: providing services to taxonomists for standard genome sequencing and annotation.</title>
        <authorList>
            <consortium name="The Broad Institute Genomics Platform"/>
            <consortium name="The Broad Institute Genome Sequencing Center for Infectious Disease"/>
            <person name="Wu L."/>
            <person name="Ma J."/>
        </authorList>
    </citation>
    <scope>NUCLEOTIDE SEQUENCE [LARGE SCALE GENOMIC DNA]</scope>
    <source>
        <strain evidence="2 3">XZYJ18</strain>
    </source>
</reference>
<evidence type="ECO:0000313" key="3">
    <source>
        <dbReference type="Proteomes" id="UP001595945"/>
    </source>
</evidence>
<dbReference type="GeneID" id="73045414"/>
<organism evidence="2 3">
    <name type="scientific">Halorussus aquaticus</name>
    <dbReference type="NCBI Taxonomy" id="2953748"/>
    <lineage>
        <taxon>Archaea</taxon>
        <taxon>Methanobacteriati</taxon>
        <taxon>Methanobacteriota</taxon>
        <taxon>Stenosarchaea group</taxon>
        <taxon>Halobacteria</taxon>
        <taxon>Halobacteriales</taxon>
        <taxon>Haladaptataceae</taxon>
        <taxon>Halorussus</taxon>
    </lineage>
</organism>
<dbReference type="Proteomes" id="UP001595945">
    <property type="component" value="Unassembled WGS sequence"/>
</dbReference>
<comment type="caution">
    <text evidence="2">The sequence shown here is derived from an EMBL/GenBank/DDBJ whole genome shotgun (WGS) entry which is preliminary data.</text>
</comment>